<organism evidence="2">
    <name type="scientific">marine sediment metagenome</name>
    <dbReference type="NCBI Taxonomy" id="412755"/>
    <lineage>
        <taxon>unclassified sequences</taxon>
        <taxon>metagenomes</taxon>
        <taxon>ecological metagenomes</taxon>
    </lineage>
</organism>
<dbReference type="EMBL" id="LAZR01018371">
    <property type="protein sequence ID" value="KKL96668.1"/>
    <property type="molecule type" value="Genomic_DNA"/>
</dbReference>
<dbReference type="Gene3D" id="1.20.5.170">
    <property type="match status" value="1"/>
</dbReference>
<comment type="caution">
    <text evidence="2">The sequence shown here is derived from an EMBL/GenBank/DDBJ whole genome shotgun (WGS) entry which is preliminary data.</text>
</comment>
<reference evidence="2" key="1">
    <citation type="journal article" date="2015" name="Nature">
        <title>Complex archaea that bridge the gap between prokaryotes and eukaryotes.</title>
        <authorList>
            <person name="Spang A."/>
            <person name="Saw J.H."/>
            <person name="Jorgensen S.L."/>
            <person name="Zaremba-Niedzwiedzka K."/>
            <person name="Martijn J."/>
            <person name="Lind A.E."/>
            <person name="van Eijk R."/>
            <person name="Schleper C."/>
            <person name="Guy L."/>
            <person name="Ettema T.J."/>
        </authorList>
    </citation>
    <scope>NUCLEOTIDE SEQUENCE</scope>
</reference>
<keyword evidence="1" id="KW-0472">Membrane</keyword>
<dbReference type="AlphaFoldDB" id="A0A0F9GD01"/>
<gene>
    <name evidence="2" type="ORF">LCGC14_1842170</name>
</gene>
<accession>A0A0F9GD01</accession>
<feature type="transmembrane region" description="Helical" evidence="1">
    <location>
        <begin position="70"/>
        <end position="88"/>
    </location>
</feature>
<protein>
    <submittedName>
        <fullName evidence="2">Uncharacterized protein</fullName>
    </submittedName>
</protein>
<name>A0A0F9GD01_9ZZZZ</name>
<sequence length="124" mass="13835">MSTDHDTLIEIKSSTAETREDVKELRTDMREMRGDIRGLDTRMVKMEAKMPGNGSRSGTSTQMAKWADRGVKALVVVAILVLTGVLTFNWDRFERLIQVADRFIPAAEAASPDTTHPSTTARLR</sequence>
<keyword evidence="1" id="KW-0812">Transmembrane</keyword>
<evidence type="ECO:0000313" key="2">
    <source>
        <dbReference type="EMBL" id="KKL96668.1"/>
    </source>
</evidence>
<proteinExistence type="predicted"/>
<evidence type="ECO:0000256" key="1">
    <source>
        <dbReference type="SAM" id="Phobius"/>
    </source>
</evidence>
<keyword evidence="1" id="KW-1133">Transmembrane helix</keyword>